<feature type="compositionally biased region" description="Polar residues" evidence="1">
    <location>
        <begin position="1"/>
        <end position="27"/>
    </location>
</feature>
<evidence type="ECO:0000313" key="2">
    <source>
        <dbReference type="Ensembl" id="ENSSDUP00000004763.1"/>
    </source>
</evidence>
<dbReference type="GeneTree" id="ENSGT01000000215047"/>
<name>A0A3B4TFB2_SERDU</name>
<dbReference type="Ensembl" id="ENSSDUT00000004861.1">
    <property type="protein sequence ID" value="ENSSDUP00000004763.1"/>
    <property type="gene ID" value="ENSSDUG00000003546.1"/>
</dbReference>
<protein>
    <submittedName>
        <fullName evidence="2">Uncharacterized protein</fullName>
    </submittedName>
</protein>
<dbReference type="Proteomes" id="UP000261420">
    <property type="component" value="Unplaced"/>
</dbReference>
<organism evidence="2 3">
    <name type="scientific">Seriola dumerili</name>
    <name type="common">Greater amberjack</name>
    <name type="synonym">Caranx dumerili</name>
    <dbReference type="NCBI Taxonomy" id="41447"/>
    <lineage>
        <taxon>Eukaryota</taxon>
        <taxon>Metazoa</taxon>
        <taxon>Chordata</taxon>
        <taxon>Craniata</taxon>
        <taxon>Vertebrata</taxon>
        <taxon>Euteleostomi</taxon>
        <taxon>Actinopterygii</taxon>
        <taxon>Neopterygii</taxon>
        <taxon>Teleostei</taxon>
        <taxon>Neoteleostei</taxon>
        <taxon>Acanthomorphata</taxon>
        <taxon>Carangaria</taxon>
        <taxon>Carangiformes</taxon>
        <taxon>Carangidae</taxon>
        <taxon>Seriola</taxon>
    </lineage>
</organism>
<reference evidence="2" key="2">
    <citation type="submission" date="2025-09" db="UniProtKB">
        <authorList>
            <consortium name="Ensembl"/>
        </authorList>
    </citation>
    <scope>IDENTIFICATION</scope>
</reference>
<dbReference type="AlphaFoldDB" id="A0A3B4TFB2"/>
<feature type="region of interest" description="Disordered" evidence="1">
    <location>
        <begin position="1"/>
        <end position="34"/>
    </location>
</feature>
<keyword evidence="3" id="KW-1185">Reference proteome</keyword>
<reference evidence="2" key="1">
    <citation type="submission" date="2025-08" db="UniProtKB">
        <authorList>
            <consortium name="Ensembl"/>
        </authorList>
    </citation>
    <scope>IDENTIFICATION</scope>
</reference>
<evidence type="ECO:0000256" key="1">
    <source>
        <dbReference type="SAM" id="MobiDB-lite"/>
    </source>
</evidence>
<evidence type="ECO:0000313" key="3">
    <source>
        <dbReference type="Proteomes" id="UP000261420"/>
    </source>
</evidence>
<accession>A0A3B4TFB2</accession>
<sequence>MSDVRLSSASSTGSKVTGPSTGCSSPGNEPPAFVLPPRNARVALGGDARLEAEIWFGLGLKLSAVSLMFFHLQRILGRNTSSRPP</sequence>
<proteinExistence type="predicted"/>